<feature type="transmembrane region" description="Helical" evidence="1">
    <location>
        <begin position="259"/>
        <end position="280"/>
    </location>
</feature>
<comment type="caution">
    <text evidence="2">The sequence shown here is derived from an EMBL/GenBank/DDBJ whole genome shotgun (WGS) entry which is preliminary data.</text>
</comment>
<dbReference type="RefSeq" id="WP_106759023.1">
    <property type="nucleotide sequence ID" value="NZ_PXWF02000268.1"/>
</dbReference>
<keyword evidence="1" id="KW-1133">Transmembrane helix</keyword>
<dbReference type="PANTHER" id="PTHR35337">
    <property type="entry name" value="SLR1478 PROTEIN"/>
    <property type="match status" value="1"/>
</dbReference>
<dbReference type="InterPro" id="IPR002798">
    <property type="entry name" value="SpoIIM-like"/>
</dbReference>
<feature type="transmembrane region" description="Helical" evidence="1">
    <location>
        <begin position="98"/>
        <end position="119"/>
    </location>
</feature>
<gene>
    <name evidence="2" type="ORF">C7C56_019425</name>
</gene>
<name>A0A2U2HGR3_9BURK</name>
<evidence type="ECO:0000313" key="2">
    <source>
        <dbReference type="EMBL" id="PWF44381.1"/>
    </source>
</evidence>
<dbReference type="EMBL" id="PXWF02000268">
    <property type="protein sequence ID" value="PWF44381.1"/>
    <property type="molecule type" value="Genomic_DNA"/>
</dbReference>
<dbReference type="Proteomes" id="UP000241421">
    <property type="component" value="Unassembled WGS sequence"/>
</dbReference>
<reference evidence="2 3" key="1">
    <citation type="submission" date="2018-04" db="EMBL/GenBank/DDBJ databases">
        <title>Massilia violaceinigra sp. nov., a novel purple-pigmented bacterium isolated from Tianshan glacier, Xinjiang, China.</title>
        <authorList>
            <person name="Wang H."/>
        </authorList>
    </citation>
    <scope>NUCLEOTIDE SEQUENCE [LARGE SCALE GENOMIC DNA]</scope>
    <source>
        <strain evidence="2 3">B448-2</strain>
    </source>
</reference>
<proteinExistence type="predicted"/>
<organism evidence="2 3">
    <name type="scientific">Massilia glaciei</name>
    <dbReference type="NCBI Taxonomy" id="1524097"/>
    <lineage>
        <taxon>Bacteria</taxon>
        <taxon>Pseudomonadati</taxon>
        <taxon>Pseudomonadota</taxon>
        <taxon>Betaproteobacteria</taxon>
        <taxon>Burkholderiales</taxon>
        <taxon>Oxalobacteraceae</taxon>
        <taxon>Telluria group</taxon>
        <taxon>Massilia</taxon>
    </lineage>
</organism>
<keyword evidence="3" id="KW-1185">Reference proteome</keyword>
<keyword evidence="1" id="KW-0472">Membrane</keyword>
<protein>
    <submittedName>
        <fullName evidence="2">Stage II sporulation protein M</fullName>
    </submittedName>
</protein>
<evidence type="ECO:0000256" key="1">
    <source>
        <dbReference type="SAM" id="Phobius"/>
    </source>
</evidence>
<feature type="transmembrane region" description="Helical" evidence="1">
    <location>
        <begin position="292"/>
        <end position="310"/>
    </location>
</feature>
<dbReference type="PANTHER" id="PTHR35337:SF1">
    <property type="entry name" value="SLR1478 PROTEIN"/>
    <property type="match status" value="1"/>
</dbReference>
<sequence length="314" mass="34231">MKQTQFEAAHAELWSEIGAILGPDQPNAHALPGLYRRLCQCLALADQRAYSPALTDHLQKMVADCHRRLYGAVAARPNNVVTMLRFDFPRRVRAEWRLLLFASLAFWGVGLATGLLVWLEPHWAYSFMSSRELDDVRRMYAAADFNDGRGGEGDVLMFGHYIWNNVSIGFRTFAGGIFGALPALLSLGFNGMHIGVVGAWLGKDPQTSQNFWSFVITHASFEVTGLVLSGMAGIRLGLTVIKPGRRSRGHALALASKDMFPVIAGAAMLTVLAAFVEAFWSASAVVPPGVKFGVGGLCWLAVIAFFAFAGRARN</sequence>
<dbReference type="Pfam" id="PF01944">
    <property type="entry name" value="SpoIIM"/>
    <property type="match status" value="1"/>
</dbReference>
<dbReference type="OrthoDB" id="9792847at2"/>
<evidence type="ECO:0000313" key="3">
    <source>
        <dbReference type="Proteomes" id="UP000241421"/>
    </source>
</evidence>
<keyword evidence="1" id="KW-0812">Transmembrane</keyword>
<accession>A0A2U2HGR3</accession>
<dbReference type="AlphaFoldDB" id="A0A2U2HGR3"/>